<reference evidence="1" key="1">
    <citation type="submission" date="2020-02" db="EMBL/GenBank/DDBJ databases">
        <title>Genome sequencing of the panga catfish, Pangasius djambal.</title>
        <authorList>
            <person name="Wen M."/>
            <person name="Zahm M."/>
            <person name="Roques C."/>
            <person name="Cabau C."/>
            <person name="Klopp C."/>
            <person name="Donnadieu C."/>
            <person name="Jouanno E."/>
            <person name="Avarre J.-C."/>
            <person name="Campet M."/>
            <person name="Ha T."/>
            <person name="Dugue R."/>
            <person name="Lampietro C."/>
            <person name="Louis A."/>
            <person name="Herpin A."/>
            <person name="Echchiki A."/>
            <person name="Berthelot C."/>
            <person name="Parey E."/>
            <person name="Roest-Crollius H."/>
            <person name="Braasch I."/>
            <person name="Postlethwait J.H."/>
            <person name="Bobe J."/>
            <person name="Montfort J."/>
            <person name="Bouchez O."/>
            <person name="Begum T."/>
            <person name="Schartl M."/>
            <person name="Gustiano R."/>
            <person name="Guiguen Y."/>
        </authorList>
    </citation>
    <scope>NUCLEOTIDE SEQUENCE</scope>
    <source>
        <strain evidence="1">Pdj_M5554</strain>
    </source>
</reference>
<comment type="caution">
    <text evidence="1">The sequence shown here is derived from an EMBL/GenBank/DDBJ whole genome shotgun (WGS) entry which is preliminary data.</text>
</comment>
<name>A0ACC5ZNK9_9TELE</name>
<keyword evidence="2" id="KW-1185">Reference proteome</keyword>
<sequence>MRQVSRNTLMPSPWSCVKATRYSEVKKRMKRTLFQRVQIMERPAAKVMEYWSLECHSLCCMK</sequence>
<dbReference type="Proteomes" id="UP000830395">
    <property type="component" value="Chromosome 29"/>
</dbReference>
<gene>
    <name evidence="1" type="ORF">PDJAM_G00179940</name>
</gene>
<protein>
    <submittedName>
        <fullName evidence="1">Uncharacterized protein</fullName>
    </submittedName>
</protein>
<organism evidence="1 2">
    <name type="scientific">Pangasius djambal</name>
    <dbReference type="NCBI Taxonomy" id="1691987"/>
    <lineage>
        <taxon>Eukaryota</taxon>
        <taxon>Metazoa</taxon>
        <taxon>Chordata</taxon>
        <taxon>Craniata</taxon>
        <taxon>Vertebrata</taxon>
        <taxon>Euteleostomi</taxon>
        <taxon>Actinopterygii</taxon>
        <taxon>Neopterygii</taxon>
        <taxon>Teleostei</taxon>
        <taxon>Ostariophysi</taxon>
        <taxon>Siluriformes</taxon>
        <taxon>Pangasiidae</taxon>
        <taxon>Pangasius</taxon>
    </lineage>
</organism>
<dbReference type="EMBL" id="CM041003">
    <property type="protein sequence ID" value="MCJ8749758.1"/>
    <property type="molecule type" value="Genomic_DNA"/>
</dbReference>
<evidence type="ECO:0000313" key="1">
    <source>
        <dbReference type="EMBL" id="MCJ8749758.1"/>
    </source>
</evidence>
<proteinExistence type="predicted"/>
<evidence type="ECO:0000313" key="2">
    <source>
        <dbReference type="Proteomes" id="UP000830395"/>
    </source>
</evidence>
<accession>A0ACC5ZNK9</accession>